<dbReference type="GO" id="GO:0004853">
    <property type="term" value="F:uroporphyrinogen decarboxylase activity"/>
    <property type="evidence" value="ECO:0007669"/>
    <property type="project" value="InterPro"/>
</dbReference>
<dbReference type="RefSeq" id="WP_204443819.1">
    <property type="nucleotide sequence ID" value="NZ_JACJKY010000001.1"/>
</dbReference>
<accession>A0A938X6W1</accession>
<reference evidence="2" key="1">
    <citation type="submission" date="2020-08" db="EMBL/GenBank/DDBJ databases">
        <authorList>
            <person name="Cejkova D."/>
            <person name="Kubasova T."/>
            <person name="Jahodarova E."/>
            <person name="Rychlik I."/>
        </authorList>
    </citation>
    <scope>NUCLEOTIDE SEQUENCE</scope>
    <source>
        <strain evidence="2">An559</strain>
    </source>
</reference>
<dbReference type="GO" id="GO:0006779">
    <property type="term" value="P:porphyrin-containing compound biosynthetic process"/>
    <property type="evidence" value="ECO:0007669"/>
    <property type="project" value="InterPro"/>
</dbReference>
<dbReference type="InterPro" id="IPR038071">
    <property type="entry name" value="UROD/MetE-like_sf"/>
</dbReference>
<dbReference type="SUPFAM" id="SSF51726">
    <property type="entry name" value="UROD/MetE-like"/>
    <property type="match status" value="1"/>
</dbReference>
<dbReference type="InterPro" id="IPR000257">
    <property type="entry name" value="Uroporphyrinogen_deCOase"/>
</dbReference>
<protein>
    <recommendedName>
        <fullName evidence="1">Uroporphyrinogen decarboxylase (URO-D) domain-containing protein</fullName>
    </recommendedName>
</protein>
<dbReference type="AlphaFoldDB" id="A0A938X6W1"/>
<dbReference type="Gene3D" id="3.20.20.210">
    <property type="match status" value="1"/>
</dbReference>
<proteinExistence type="predicted"/>
<dbReference type="Pfam" id="PF01208">
    <property type="entry name" value="URO-D"/>
    <property type="match status" value="1"/>
</dbReference>
<dbReference type="Proteomes" id="UP000774750">
    <property type="component" value="Unassembled WGS sequence"/>
</dbReference>
<name>A0A938X6W1_9FIRM</name>
<evidence type="ECO:0000313" key="3">
    <source>
        <dbReference type="Proteomes" id="UP000774750"/>
    </source>
</evidence>
<keyword evidence="3" id="KW-1185">Reference proteome</keyword>
<reference evidence="2" key="2">
    <citation type="journal article" date="2021" name="Sci. Rep.">
        <title>The distribution of antibiotic resistance genes in chicken gut microbiota commensals.</title>
        <authorList>
            <person name="Juricova H."/>
            <person name="Matiasovicova J."/>
            <person name="Kubasova T."/>
            <person name="Cejkova D."/>
            <person name="Rychlik I."/>
        </authorList>
    </citation>
    <scope>NUCLEOTIDE SEQUENCE</scope>
    <source>
        <strain evidence="2">An559</strain>
    </source>
</reference>
<feature type="domain" description="Uroporphyrinogen decarboxylase (URO-D)" evidence="1">
    <location>
        <begin position="148"/>
        <end position="368"/>
    </location>
</feature>
<dbReference type="EMBL" id="JACJKY010000001">
    <property type="protein sequence ID" value="MBM6919744.1"/>
    <property type="molecule type" value="Genomic_DNA"/>
</dbReference>
<gene>
    <name evidence="2" type="ORF">H6A12_00990</name>
</gene>
<sequence>MTLTENVSAILHEKPYDYMPVVSFGFWNETLQKWAEEGHITNEEAQGYAQYGDNSPSDQSVMKKLGFDFNWNSCFVTNCGLSPTFEPQVLERRADQSYVMRDEQGLIVLQKDGIVSIPAEIGTTLTDRDVWEKEYLPKLQWNKNRVDFDALNRIKTQERTIPVGIHCGSLAGYMRNLLGFEQFCYLQADDEDLFAEIADTIAELCYQNTKTALESGVQFDYAHFWEDICFKNGPMISPDEFDQYFGRHYKRITDLLSEYGIDIVSVDCDGLIDALVPVWLKNGVNTMFPIEVGTWNASIASWRAQYGNRIKGVGGMNKTVFAKDFEAVDREIERLIPLIKAGGYIPCPDHRIAPDAKFENVQYYCSKLREACLKETK</sequence>
<evidence type="ECO:0000259" key="1">
    <source>
        <dbReference type="Pfam" id="PF01208"/>
    </source>
</evidence>
<evidence type="ECO:0000313" key="2">
    <source>
        <dbReference type="EMBL" id="MBM6919744.1"/>
    </source>
</evidence>
<comment type="caution">
    <text evidence="2">The sequence shown here is derived from an EMBL/GenBank/DDBJ whole genome shotgun (WGS) entry which is preliminary data.</text>
</comment>
<organism evidence="2 3">
    <name type="scientific">Merdimmobilis hominis</name>
    <dbReference type="NCBI Taxonomy" id="2897707"/>
    <lineage>
        <taxon>Bacteria</taxon>
        <taxon>Bacillati</taxon>
        <taxon>Bacillota</taxon>
        <taxon>Clostridia</taxon>
        <taxon>Eubacteriales</taxon>
        <taxon>Oscillospiraceae</taxon>
        <taxon>Merdimmobilis</taxon>
    </lineage>
</organism>